<evidence type="ECO:0000256" key="1">
    <source>
        <dbReference type="ARBA" id="ARBA00023239"/>
    </source>
</evidence>
<dbReference type="Pfam" id="PF00701">
    <property type="entry name" value="DHDPS"/>
    <property type="match status" value="1"/>
</dbReference>
<dbReference type="RefSeq" id="WP_004408357.1">
    <property type="nucleotide sequence ID" value="NZ_LGAR01000090.1"/>
</dbReference>
<dbReference type="EMBL" id="LJPM01000278">
    <property type="protein sequence ID" value="KPW19673.1"/>
    <property type="molecule type" value="Genomic_DNA"/>
</dbReference>
<keyword evidence="1 2" id="KW-0456">Lyase</keyword>
<dbReference type="PANTHER" id="PTHR42849">
    <property type="entry name" value="N-ACETYLNEURAMINATE LYASE"/>
    <property type="match status" value="1"/>
</dbReference>
<evidence type="ECO:0000256" key="3">
    <source>
        <dbReference type="PIRSR" id="PIRSR001365-1"/>
    </source>
</evidence>
<proteinExistence type="inferred from homology"/>
<feature type="binding site" evidence="4">
    <location>
        <position position="200"/>
    </location>
    <ligand>
        <name>pyruvate</name>
        <dbReference type="ChEBI" id="CHEBI:15361"/>
    </ligand>
</feature>
<accession>A0A0L8IS27</accession>
<dbReference type="SMART" id="SM01130">
    <property type="entry name" value="DHDPS"/>
    <property type="match status" value="1"/>
</dbReference>
<dbReference type="InterPro" id="IPR002220">
    <property type="entry name" value="DapA-like"/>
</dbReference>
<evidence type="ECO:0000313" key="6">
    <source>
        <dbReference type="Proteomes" id="UP000050297"/>
    </source>
</evidence>
<dbReference type="PIRSF" id="PIRSF001365">
    <property type="entry name" value="DHDPS"/>
    <property type="match status" value="1"/>
</dbReference>
<dbReference type="PANTHER" id="PTHR42849:SF1">
    <property type="entry name" value="N-ACETYLNEURAMINATE LYASE"/>
    <property type="match status" value="1"/>
</dbReference>
<dbReference type="PATRIC" id="fig|199198.4.peg.294"/>
<comment type="similarity">
    <text evidence="2">Belongs to the DapA family.</text>
</comment>
<dbReference type="CDD" id="cd00408">
    <property type="entry name" value="DHDPS-like"/>
    <property type="match status" value="1"/>
</dbReference>
<comment type="caution">
    <text evidence="5">The sequence shown here is derived from an EMBL/GenBank/DDBJ whole genome shotgun (WGS) entry which is preliminary data.</text>
</comment>
<dbReference type="SUPFAM" id="SSF51569">
    <property type="entry name" value="Aldolase"/>
    <property type="match status" value="1"/>
</dbReference>
<gene>
    <name evidence="5" type="ORF">ALO91_02781</name>
</gene>
<dbReference type="Proteomes" id="UP000050297">
    <property type="component" value="Unassembled WGS sequence"/>
</dbReference>
<dbReference type="AlphaFoldDB" id="A0A0L8IS27"/>
<protein>
    <submittedName>
        <fullName evidence="5">Dihydrodipicolinate synthetase family protein</fullName>
    </submittedName>
</protein>
<evidence type="ECO:0000256" key="4">
    <source>
        <dbReference type="PIRSR" id="PIRSR001365-2"/>
    </source>
</evidence>
<organism evidence="5 6">
    <name type="scientific">Pseudomonas syringae pv. aceris</name>
    <dbReference type="NCBI Taxonomy" id="199198"/>
    <lineage>
        <taxon>Bacteria</taxon>
        <taxon>Pseudomonadati</taxon>
        <taxon>Pseudomonadota</taxon>
        <taxon>Gammaproteobacteria</taxon>
        <taxon>Pseudomonadales</taxon>
        <taxon>Pseudomonadaceae</taxon>
        <taxon>Pseudomonas</taxon>
        <taxon>Pseudomonas syringae</taxon>
    </lineage>
</organism>
<feature type="active site" description="Schiff-base intermediate with substrate" evidence="3">
    <location>
        <position position="160"/>
    </location>
</feature>
<reference evidence="5 6" key="1">
    <citation type="submission" date="2015-09" db="EMBL/GenBank/DDBJ databases">
        <title>Genome announcement of multiple Pseudomonas syringae strains.</title>
        <authorList>
            <person name="Thakur S."/>
            <person name="Wang P.W."/>
            <person name="Gong Y."/>
            <person name="Weir B.S."/>
            <person name="Guttman D.S."/>
        </authorList>
    </citation>
    <scope>NUCLEOTIDE SEQUENCE [LARGE SCALE GENOMIC DNA]</scope>
    <source>
        <strain evidence="5 6">ICMP2802</strain>
    </source>
</reference>
<name>A0A0L8IS27_PSESX</name>
<dbReference type="GO" id="GO:0005829">
    <property type="term" value="C:cytosol"/>
    <property type="evidence" value="ECO:0007669"/>
    <property type="project" value="TreeGrafter"/>
</dbReference>
<evidence type="ECO:0000313" key="5">
    <source>
        <dbReference type="EMBL" id="KPW19673.1"/>
    </source>
</evidence>
<evidence type="ECO:0000256" key="2">
    <source>
        <dbReference type="PIRNR" id="PIRNR001365"/>
    </source>
</evidence>
<dbReference type="GO" id="GO:0019262">
    <property type="term" value="P:N-acetylneuraminate catabolic process"/>
    <property type="evidence" value="ECO:0007669"/>
    <property type="project" value="TreeGrafter"/>
</dbReference>
<dbReference type="GO" id="GO:0008747">
    <property type="term" value="F:N-acetylneuraminate lyase activity"/>
    <property type="evidence" value="ECO:0007669"/>
    <property type="project" value="TreeGrafter"/>
</dbReference>
<dbReference type="Gene3D" id="3.20.20.70">
    <property type="entry name" value="Aldolase class I"/>
    <property type="match status" value="1"/>
</dbReference>
<feature type="active site" description="Proton donor/acceptor" evidence="3">
    <location>
        <position position="132"/>
    </location>
</feature>
<sequence>MSGKSILVPLITPLNAQEQVCEASLERLLGSLAPHVDGYIPCLTSGEGWRLSRQQWLQMLTLTLRHAGERSVIAGIERHSTQEVLDFALLAQDAGAQAVMFTPPLTPGISQQAIIEHYQTIHDATHMDIFMYNEAALSGNEKSFATLKAIAQLPRVIGLKDSPSLSRPQAQVDAIRQEGVDYFIGWEMQLAGDLESDGNVVSLANLEPLLCRTAAARQQPALSQQVATLNQRYLLNAPDWYAHIKRELKARGVINSERVVTEEAA</sequence>
<dbReference type="InterPro" id="IPR013785">
    <property type="entry name" value="Aldolase_TIM"/>
</dbReference>